<evidence type="ECO:0000256" key="6">
    <source>
        <dbReference type="SAM" id="MobiDB-lite"/>
    </source>
</evidence>
<dbReference type="PROSITE" id="PS50076">
    <property type="entry name" value="DNAJ_2"/>
    <property type="match status" value="1"/>
</dbReference>
<comment type="caution">
    <text evidence="9">The sequence shown here is derived from an EMBL/GenBank/DDBJ whole genome shotgun (WGS) entry which is preliminary data.</text>
</comment>
<dbReference type="PANTHER" id="PTHR12763:SF28">
    <property type="entry name" value="GEO10507P1-RELATED"/>
    <property type="match status" value="1"/>
</dbReference>
<sequence length="230" mass="24508">MPWLLGALGLLLLLGLLLRGFLLASPGQIRRAGVWLLAGIGAGAFVVLLVTGRIAQALPMLLAVAPLGWRLWRHWRDAGRFAAPGTTESQVETATLAMRLDHGTGLFSGRVKRGGFAGRELGELSLHDILALLADCAAHDAESVPLLEAWLDRARPNWRAAAAPPEGPAMDHGAALAVLGLGEGAGEEEIRAAHRRLMRQAHPDRGGSPNEAARLNAARDMLLARKKPPR</sequence>
<name>A0A5B2TGK5_9PROT</name>
<comment type="similarity">
    <text evidence="5">Belongs to the TIM14 family.</text>
</comment>
<keyword evidence="4 7" id="KW-0472">Membrane</keyword>
<dbReference type="SMART" id="SM00271">
    <property type="entry name" value="DnaJ"/>
    <property type="match status" value="1"/>
</dbReference>
<dbReference type="RefSeq" id="WP_149812347.1">
    <property type="nucleotide sequence ID" value="NZ_VUKA01000004.1"/>
</dbReference>
<keyword evidence="2 7" id="KW-0812">Transmembrane</keyword>
<dbReference type="PANTHER" id="PTHR12763">
    <property type="match status" value="1"/>
</dbReference>
<dbReference type="InterPro" id="IPR001623">
    <property type="entry name" value="DnaJ_domain"/>
</dbReference>
<feature type="region of interest" description="Disordered" evidence="6">
    <location>
        <begin position="200"/>
        <end position="230"/>
    </location>
</feature>
<evidence type="ECO:0000256" key="4">
    <source>
        <dbReference type="ARBA" id="ARBA00023136"/>
    </source>
</evidence>
<dbReference type="SUPFAM" id="SSF46565">
    <property type="entry name" value="Chaperone J-domain"/>
    <property type="match status" value="1"/>
</dbReference>
<reference evidence="9 10" key="1">
    <citation type="journal article" date="2015" name="Int. J. Syst. Evol. Microbiol.">
        <title>Roseomonas oryzae sp. nov., isolated from paddy rhizosphere soil.</title>
        <authorList>
            <person name="Ramaprasad E.V."/>
            <person name="Sasikala Ch."/>
            <person name="Ramana Ch.V."/>
        </authorList>
    </citation>
    <scope>NUCLEOTIDE SEQUENCE [LARGE SCALE GENOMIC DNA]</scope>
    <source>
        <strain evidence="9 10">KCTC 42542</strain>
    </source>
</reference>
<protein>
    <submittedName>
        <fullName evidence="9">Molecular chaperone DnaJ</fullName>
    </submittedName>
</protein>
<evidence type="ECO:0000259" key="8">
    <source>
        <dbReference type="PROSITE" id="PS50076"/>
    </source>
</evidence>
<dbReference type="Gene3D" id="1.10.287.110">
    <property type="entry name" value="DnaJ domain"/>
    <property type="match status" value="1"/>
</dbReference>
<accession>A0A5B2TGK5</accession>
<dbReference type="AlphaFoldDB" id="A0A5B2TGK5"/>
<comment type="subcellular location">
    <subcellularLocation>
        <location evidence="1">Membrane</location>
        <topology evidence="1">Single-pass membrane protein</topology>
    </subcellularLocation>
</comment>
<feature type="transmembrane region" description="Helical" evidence="7">
    <location>
        <begin position="34"/>
        <end position="52"/>
    </location>
</feature>
<dbReference type="Proteomes" id="UP000322110">
    <property type="component" value="Unassembled WGS sequence"/>
</dbReference>
<evidence type="ECO:0000256" key="1">
    <source>
        <dbReference type="ARBA" id="ARBA00004167"/>
    </source>
</evidence>
<evidence type="ECO:0000256" key="5">
    <source>
        <dbReference type="ARBA" id="ARBA00038105"/>
    </source>
</evidence>
<feature type="domain" description="J" evidence="8">
    <location>
        <begin position="174"/>
        <end position="230"/>
    </location>
</feature>
<dbReference type="EMBL" id="VUKA01000004">
    <property type="protein sequence ID" value="KAA2213234.1"/>
    <property type="molecule type" value="Genomic_DNA"/>
</dbReference>
<dbReference type="InterPro" id="IPR036869">
    <property type="entry name" value="J_dom_sf"/>
</dbReference>
<keyword evidence="10" id="KW-1185">Reference proteome</keyword>
<evidence type="ECO:0000256" key="3">
    <source>
        <dbReference type="ARBA" id="ARBA00022989"/>
    </source>
</evidence>
<gene>
    <name evidence="9" type="ORF">F0Q34_11440</name>
</gene>
<dbReference type="OrthoDB" id="9811070at2"/>
<evidence type="ECO:0000256" key="7">
    <source>
        <dbReference type="SAM" id="Phobius"/>
    </source>
</evidence>
<keyword evidence="3 7" id="KW-1133">Transmembrane helix</keyword>
<evidence type="ECO:0000313" key="9">
    <source>
        <dbReference type="EMBL" id="KAA2213234.1"/>
    </source>
</evidence>
<evidence type="ECO:0000313" key="10">
    <source>
        <dbReference type="Proteomes" id="UP000322110"/>
    </source>
</evidence>
<evidence type="ECO:0000256" key="2">
    <source>
        <dbReference type="ARBA" id="ARBA00022692"/>
    </source>
</evidence>
<proteinExistence type="inferred from homology"/>
<organism evidence="9 10">
    <name type="scientific">Teichococcus oryzae</name>
    <dbReference type="NCBI Taxonomy" id="1608942"/>
    <lineage>
        <taxon>Bacteria</taxon>
        <taxon>Pseudomonadati</taxon>
        <taxon>Pseudomonadota</taxon>
        <taxon>Alphaproteobacteria</taxon>
        <taxon>Acetobacterales</taxon>
        <taxon>Roseomonadaceae</taxon>
        <taxon>Roseomonas</taxon>
    </lineage>
</organism>
<dbReference type="GO" id="GO:0016020">
    <property type="term" value="C:membrane"/>
    <property type="evidence" value="ECO:0007669"/>
    <property type="project" value="UniProtKB-SubCell"/>
</dbReference>